<name>A0A9J5Z4N9_SOLCO</name>
<dbReference type="AlphaFoldDB" id="A0A9J5Z4N9"/>
<reference evidence="1 2" key="1">
    <citation type="submission" date="2020-09" db="EMBL/GenBank/DDBJ databases">
        <title>De no assembly of potato wild relative species, Solanum commersonii.</title>
        <authorList>
            <person name="Cho K."/>
        </authorList>
    </citation>
    <scope>NUCLEOTIDE SEQUENCE [LARGE SCALE GENOMIC DNA]</scope>
    <source>
        <strain evidence="1">LZ3.2</strain>
        <tissue evidence="1">Leaf</tissue>
    </source>
</reference>
<accession>A0A9J5Z4N9</accession>
<dbReference type="OrthoDB" id="1302841at2759"/>
<keyword evidence="2" id="KW-1185">Reference proteome</keyword>
<dbReference type="Proteomes" id="UP000824120">
    <property type="component" value="Chromosome 5"/>
</dbReference>
<proteinExistence type="predicted"/>
<evidence type="ECO:0000313" key="1">
    <source>
        <dbReference type="EMBL" id="KAG5606896.1"/>
    </source>
</evidence>
<gene>
    <name evidence="1" type="ORF">H5410_028388</name>
</gene>
<sequence>MLLKSRSGLSYQYSDRRIFVDVLKAWNDLIKVDPNVKSMSLKNDHCLLIGKRSFARIELLGSLPIDDASGTRDDQVAQEKPNVSTGEIQNSLYCSR</sequence>
<organism evidence="1 2">
    <name type="scientific">Solanum commersonii</name>
    <name type="common">Commerson's wild potato</name>
    <name type="synonym">Commerson's nightshade</name>
    <dbReference type="NCBI Taxonomy" id="4109"/>
    <lineage>
        <taxon>Eukaryota</taxon>
        <taxon>Viridiplantae</taxon>
        <taxon>Streptophyta</taxon>
        <taxon>Embryophyta</taxon>
        <taxon>Tracheophyta</taxon>
        <taxon>Spermatophyta</taxon>
        <taxon>Magnoliopsida</taxon>
        <taxon>eudicotyledons</taxon>
        <taxon>Gunneridae</taxon>
        <taxon>Pentapetalae</taxon>
        <taxon>asterids</taxon>
        <taxon>lamiids</taxon>
        <taxon>Solanales</taxon>
        <taxon>Solanaceae</taxon>
        <taxon>Solanoideae</taxon>
        <taxon>Solaneae</taxon>
        <taxon>Solanum</taxon>
    </lineage>
</organism>
<dbReference type="EMBL" id="JACXVP010000005">
    <property type="protein sequence ID" value="KAG5606896.1"/>
    <property type="molecule type" value="Genomic_DNA"/>
</dbReference>
<evidence type="ECO:0000313" key="2">
    <source>
        <dbReference type="Proteomes" id="UP000824120"/>
    </source>
</evidence>
<protein>
    <submittedName>
        <fullName evidence="1">Uncharacterized protein</fullName>
    </submittedName>
</protein>
<comment type="caution">
    <text evidence="1">The sequence shown here is derived from an EMBL/GenBank/DDBJ whole genome shotgun (WGS) entry which is preliminary data.</text>
</comment>